<evidence type="ECO:0000313" key="3">
    <source>
        <dbReference type="Proteomes" id="UP000437017"/>
    </source>
</evidence>
<gene>
    <name evidence="2" type="ORF">E2I00_007976</name>
</gene>
<evidence type="ECO:0000256" key="1">
    <source>
        <dbReference type="SAM" id="MobiDB-lite"/>
    </source>
</evidence>
<proteinExistence type="predicted"/>
<accession>A0A643BZ41</accession>
<dbReference type="Proteomes" id="UP000437017">
    <property type="component" value="Unassembled WGS sequence"/>
</dbReference>
<dbReference type="OrthoDB" id="1413014at2759"/>
<keyword evidence="3" id="KW-1185">Reference proteome</keyword>
<name>A0A643BZ41_BALPH</name>
<comment type="caution">
    <text evidence="2">The sequence shown here is derived from an EMBL/GenBank/DDBJ whole genome shotgun (WGS) entry which is preliminary data.</text>
</comment>
<feature type="region of interest" description="Disordered" evidence="1">
    <location>
        <begin position="48"/>
        <end position="89"/>
    </location>
</feature>
<reference evidence="2 3" key="1">
    <citation type="journal article" date="2019" name="PLoS ONE">
        <title>Genomic analyses reveal an absence of contemporary introgressive admixture between fin whales and blue whales, despite known hybrids.</title>
        <authorList>
            <person name="Westbury M.V."/>
            <person name="Petersen B."/>
            <person name="Lorenzen E.D."/>
        </authorList>
    </citation>
    <scope>NUCLEOTIDE SEQUENCE [LARGE SCALE GENOMIC DNA]</scope>
    <source>
        <strain evidence="2">FinWhale-01</strain>
    </source>
</reference>
<organism evidence="2 3">
    <name type="scientific">Balaenoptera physalus</name>
    <name type="common">Fin whale</name>
    <name type="synonym">Balaena physalus</name>
    <dbReference type="NCBI Taxonomy" id="9770"/>
    <lineage>
        <taxon>Eukaryota</taxon>
        <taxon>Metazoa</taxon>
        <taxon>Chordata</taxon>
        <taxon>Craniata</taxon>
        <taxon>Vertebrata</taxon>
        <taxon>Euteleostomi</taxon>
        <taxon>Mammalia</taxon>
        <taxon>Eutheria</taxon>
        <taxon>Laurasiatheria</taxon>
        <taxon>Artiodactyla</taxon>
        <taxon>Whippomorpha</taxon>
        <taxon>Cetacea</taxon>
        <taxon>Mysticeti</taxon>
        <taxon>Balaenopteridae</taxon>
        <taxon>Balaenoptera</taxon>
    </lineage>
</organism>
<protein>
    <submittedName>
        <fullName evidence="2">Uncharacterized protein</fullName>
    </submittedName>
</protein>
<dbReference type="AlphaFoldDB" id="A0A643BZ41"/>
<dbReference type="EMBL" id="SGJD01003356">
    <property type="protein sequence ID" value="KAB0393042.1"/>
    <property type="molecule type" value="Genomic_DNA"/>
</dbReference>
<evidence type="ECO:0000313" key="2">
    <source>
        <dbReference type="EMBL" id="KAB0393042.1"/>
    </source>
</evidence>
<sequence>MLVRDHPLFTMEPLVERVCKALGDRMSSGTISLNKVPSQAQDTLRKVTHTSHSRGKQFGVAPSIQPISFPDAPEGLTVNGAPSARASSR</sequence>